<sequence>MPRRRSSSPIVRTPHDSGGRATGSGGGDRGLVIHRVVKEGGGSVNYPLLTKTNYNDWALLMKIKLQAHCLWAAIEPDGVDVPLHEDRMALDAICSAVPPEMIGTLATKASAREAWECIKTMRVGNDRIRKASAQKVRAEYESLAFRGDETVEDFALWLTTIEVTGRLKAAEDSGQSSSHTAGGKLYLTEEEWAERQKKKDQEAKRGDSGGSGGRGKRRGGRGRTGGGGTASPESTNSGSARKGDKCRNCGKLGHWAKDCRSKSKREEQAHVAQEDEEEHTLMLLTGGRVDTVDAAAPEGDTPTPPHQAVVELVEMKVFAALDDVADHDPGRWIMDSGASNHMTGSRMAFADLDTNITGNVRLSDGSVAAADLDTDFVVEYTTVYHPGSLSGTRQDAGEPPARSSSSPRTPSDSPTAGRTPSVHGDAPAVDFVSPPTGAAANLDADHDDAPLRFRTMDNVLGPAMLPGLANREVQEELMMVSGEEPATPLEHGLYARGDGSGRLLVGVYVDDLVIVGGDSGMIKGFKEQMKAEFKMSDLGPLSFYLGIEVHQEAGIITLKQAAYASRIVEKAGLTGCNPCATPMEPCLKLSKESAGSLVDATEYRSLVGSLRYLVNTRPDLAYSVGYVSRFMEKPTDEHLAAVKRIIRYVAGTIHLGCRYVKEGEGGLQGYSDSDMAGDIDTRKSTTGVIFFLGKNPVSWQSQKQRVVALSSCESEYIAAATAACQGIWLARLLGDLRNAATEVVDLRVDNQSALALMKNPVFHDRSKHIQTKFHFIREAVENGEITPSYIGIEGQLADILTKPLSRIKFQELREQIGMFPV</sequence>
<dbReference type="InterPro" id="IPR036875">
    <property type="entry name" value="Znf_CCHC_sf"/>
</dbReference>
<keyword evidence="2" id="KW-0863">Zinc-finger</keyword>
<protein>
    <submittedName>
        <fullName evidence="5">Os07g0150400 protein</fullName>
    </submittedName>
</protein>
<accession>C7J5A1</accession>
<evidence type="ECO:0000313" key="5">
    <source>
        <dbReference type="EMBL" id="BAH93786.1"/>
    </source>
</evidence>
<feature type="compositionally biased region" description="Basic and acidic residues" evidence="3">
    <location>
        <begin position="193"/>
        <end position="207"/>
    </location>
</feature>
<dbReference type="Pfam" id="PF07727">
    <property type="entry name" value="RVT_2"/>
    <property type="match status" value="1"/>
</dbReference>
<dbReference type="GO" id="GO:0004190">
    <property type="term" value="F:aspartic-type endopeptidase activity"/>
    <property type="evidence" value="ECO:0007669"/>
    <property type="project" value="UniProtKB-KW"/>
</dbReference>
<feature type="compositionally biased region" description="Basic and acidic residues" evidence="3">
    <location>
        <begin position="255"/>
        <end position="273"/>
    </location>
</feature>
<dbReference type="PROSITE" id="PS50158">
    <property type="entry name" value="ZF_CCHC"/>
    <property type="match status" value="1"/>
</dbReference>
<dbReference type="GO" id="GO:0003676">
    <property type="term" value="F:nucleic acid binding"/>
    <property type="evidence" value="ECO:0007669"/>
    <property type="project" value="InterPro"/>
</dbReference>
<evidence type="ECO:0000256" key="1">
    <source>
        <dbReference type="ARBA" id="ARBA00022750"/>
    </source>
</evidence>
<keyword evidence="1" id="KW-0378">Hydrolase</keyword>
<dbReference type="SUPFAM" id="SSF56672">
    <property type="entry name" value="DNA/RNA polymerases"/>
    <property type="match status" value="1"/>
</dbReference>
<evidence type="ECO:0000259" key="4">
    <source>
        <dbReference type="PROSITE" id="PS50158"/>
    </source>
</evidence>
<keyword evidence="1" id="KW-0645">Protease</keyword>
<dbReference type="SUPFAM" id="SSF57756">
    <property type="entry name" value="Retrovirus zinc finger-like domains"/>
    <property type="match status" value="1"/>
</dbReference>
<dbReference type="Pfam" id="PF22936">
    <property type="entry name" value="Pol_BBD"/>
    <property type="match status" value="1"/>
</dbReference>
<feature type="region of interest" description="Disordered" evidence="3">
    <location>
        <begin position="1"/>
        <end position="29"/>
    </location>
</feature>
<dbReference type="Pfam" id="PF00098">
    <property type="entry name" value="zf-CCHC"/>
    <property type="match status" value="1"/>
</dbReference>
<dbReference type="InterPro" id="IPR001878">
    <property type="entry name" value="Znf_CCHC"/>
</dbReference>
<evidence type="ECO:0000256" key="2">
    <source>
        <dbReference type="PROSITE-ProRule" id="PRU00047"/>
    </source>
</evidence>
<feature type="region of interest" description="Disordered" evidence="3">
    <location>
        <begin position="192"/>
        <end position="278"/>
    </location>
</feature>
<feature type="compositionally biased region" description="Low complexity" evidence="3">
    <location>
        <begin position="399"/>
        <end position="416"/>
    </location>
</feature>
<feature type="compositionally biased region" description="Gly residues" evidence="3">
    <location>
        <begin position="20"/>
        <end position="29"/>
    </location>
</feature>
<dbReference type="GO" id="GO:0008270">
    <property type="term" value="F:zinc ion binding"/>
    <property type="evidence" value="ECO:0007669"/>
    <property type="project" value="UniProtKB-KW"/>
</dbReference>
<organism evidence="5 6">
    <name type="scientific">Oryza sativa subsp. japonica</name>
    <name type="common">Rice</name>
    <dbReference type="NCBI Taxonomy" id="39947"/>
    <lineage>
        <taxon>Eukaryota</taxon>
        <taxon>Viridiplantae</taxon>
        <taxon>Streptophyta</taxon>
        <taxon>Embryophyta</taxon>
        <taxon>Tracheophyta</taxon>
        <taxon>Spermatophyta</taxon>
        <taxon>Magnoliopsida</taxon>
        <taxon>Liliopsida</taxon>
        <taxon>Poales</taxon>
        <taxon>Poaceae</taxon>
        <taxon>BOP clade</taxon>
        <taxon>Oryzoideae</taxon>
        <taxon>Oryzeae</taxon>
        <taxon>Oryzinae</taxon>
        <taxon>Oryza</taxon>
        <taxon>Oryza sativa</taxon>
    </lineage>
</organism>
<dbReference type="AlphaFoldDB" id="C7J5A1"/>
<dbReference type="PANTHER" id="PTHR11439:SF515">
    <property type="entry name" value="GAG-POL POLYPROTEIN"/>
    <property type="match status" value="1"/>
</dbReference>
<evidence type="ECO:0000313" key="6">
    <source>
        <dbReference type="Proteomes" id="UP000000763"/>
    </source>
</evidence>
<name>C7J5A1_ORYSJ</name>
<evidence type="ECO:0000256" key="3">
    <source>
        <dbReference type="SAM" id="MobiDB-lite"/>
    </source>
</evidence>
<dbReference type="Gene3D" id="4.10.60.10">
    <property type="entry name" value="Zinc finger, CCHC-type"/>
    <property type="match status" value="1"/>
</dbReference>
<dbReference type="EMBL" id="AP008213">
    <property type="protein sequence ID" value="BAH93786.1"/>
    <property type="molecule type" value="Genomic_DNA"/>
</dbReference>
<keyword evidence="2" id="KW-0862">Zinc</keyword>
<keyword evidence="1" id="KW-0064">Aspartyl protease</keyword>
<dbReference type="InterPro" id="IPR054722">
    <property type="entry name" value="PolX-like_BBD"/>
</dbReference>
<gene>
    <name evidence="5" type="ordered locus">Os07g0150400</name>
</gene>
<dbReference type="Proteomes" id="UP000000763">
    <property type="component" value="Chromosome 7"/>
</dbReference>
<feature type="region of interest" description="Disordered" evidence="3">
    <location>
        <begin position="168"/>
        <end position="187"/>
    </location>
</feature>
<reference evidence="6" key="2">
    <citation type="journal article" date="2008" name="Nucleic Acids Res.">
        <title>The rice annotation project database (RAP-DB): 2008 update.</title>
        <authorList>
            <consortium name="The rice annotation project (RAP)"/>
        </authorList>
    </citation>
    <scope>GENOME REANNOTATION</scope>
    <source>
        <strain evidence="6">cv. Nipponbare</strain>
    </source>
</reference>
<feature type="region of interest" description="Disordered" evidence="3">
    <location>
        <begin position="387"/>
        <end position="444"/>
    </location>
</feature>
<dbReference type="SMART" id="SM00343">
    <property type="entry name" value="ZnF_C2HC"/>
    <property type="match status" value="1"/>
</dbReference>
<proteinExistence type="predicted"/>
<reference evidence="5 6" key="1">
    <citation type="journal article" date="2005" name="Nature">
        <title>The map-based sequence of the rice genome.</title>
        <authorList>
            <consortium name="International rice genome sequencing project (IRGSP)"/>
            <person name="Matsumoto T."/>
            <person name="Wu J."/>
            <person name="Kanamori H."/>
            <person name="Katayose Y."/>
            <person name="Fujisawa M."/>
            <person name="Namiki N."/>
            <person name="Mizuno H."/>
            <person name="Yamamoto K."/>
            <person name="Antonio B.A."/>
            <person name="Baba T."/>
            <person name="Sakata K."/>
            <person name="Nagamura Y."/>
            <person name="Aoki H."/>
            <person name="Arikawa K."/>
            <person name="Arita K."/>
            <person name="Bito T."/>
            <person name="Chiden Y."/>
            <person name="Fujitsuka N."/>
            <person name="Fukunaka R."/>
            <person name="Hamada M."/>
            <person name="Harada C."/>
            <person name="Hayashi A."/>
            <person name="Hijishita S."/>
            <person name="Honda M."/>
            <person name="Hosokawa S."/>
            <person name="Ichikawa Y."/>
            <person name="Idonuma A."/>
            <person name="Iijima M."/>
            <person name="Ikeda M."/>
            <person name="Ikeno M."/>
            <person name="Ito K."/>
            <person name="Ito S."/>
            <person name="Ito T."/>
            <person name="Ito Y."/>
            <person name="Ito Y."/>
            <person name="Iwabuchi A."/>
            <person name="Kamiya K."/>
            <person name="Karasawa W."/>
            <person name="Kurita K."/>
            <person name="Katagiri S."/>
            <person name="Kikuta A."/>
            <person name="Kobayashi H."/>
            <person name="Kobayashi N."/>
            <person name="Machita K."/>
            <person name="Maehara T."/>
            <person name="Masukawa M."/>
            <person name="Mizubayashi T."/>
            <person name="Mukai Y."/>
            <person name="Nagasaki H."/>
            <person name="Nagata Y."/>
            <person name="Naito S."/>
            <person name="Nakashima M."/>
            <person name="Nakama Y."/>
            <person name="Nakamichi Y."/>
            <person name="Nakamura M."/>
            <person name="Meguro A."/>
            <person name="Negishi M."/>
            <person name="Ohta I."/>
            <person name="Ohta T."/>
            <person name="Okamoto M."/>
            <person name="Ono N."/>
            <person name="Saji S."/>
            <person name="Sakaguchi M."/>
            <person name="Sakai K."/>
            <person name="Shibata M."/>
            <person name="Shimokawa T."/>
            <person name="Song J."/>
            <person name="Takazaki Y."/>
            <person name="Terasawa K."/>
            <person name="Tsugane M."/>
            <person name="Tsuji K."/>
            <person name="Ueda S."/>
            <person name="Waki K."/>
            <person name="Yamagata H."/>
            <person name="Yamamoto M."/>
            <person name="Yamamoto S."/>
            <person name="Yamane H."/>
            <person name="Yoshiki S."/>
            <person name="Yoshihara R."/>
            <person name="Yukawa K."/>
            <person name="Zhong H."/>
            <person name="Yano M."/>
            <person name="Yuan Q."/>
            <person name="Ouyang S."/>
            <person name="Liu J."/>
            <person name="Jones K.M."/>
            <person name="Gansberger K."/>
            <person name="Moffat K."/>
            <person name="Hill J."/>
            <person name="Bera J."/>
            <person name="Fadrosh D."/>
            <person name="Jin S."/>
            <person name="Johri S."/>
            <person name="Kim M."/>
            <person name="Overton L."/>
            <person name="Reardon M."/>
            <person name="Tsitrin T."/>
            <person name="Vuong H."/>
            <person name="Weaver B."/>
            <person name="Ciecko A."/>
            <person name="Tallon L."/>
            <person name="Jackson J."/>
            <person name="Pai G."/>
            <person name="Aken S.V."/>
            <person name="Utterback T."/>
            <person name="Reidmuller S."/>
            <person name="Feldblyum T."/>
            <person name="Hsiao J."/>
            <person name="Zismann V."/>
            <person name="Iobst S."/>
            <person name="de Vazeille A.R."/>
            <person name="Buell C.R."/>
            <person name="Ying K."/>
            <person name="Li Y."/>
            <person name="Lu T."/>
            <person name="Huang Y."/>
            <person name="Zhao Q."/>
            <person name="Feng Q."/>
            <person name="Zhang L."/>
            <person name="Zhu J."/>
            <person name="Weng Q."/>
            <person name="Mu J."/>
            <person name="Lu Y."/>
            <person name="Fan D."/>
            <person name="Liu Y."/>
            <person name="Guan J."/>
            <person name="Zhang Y."/>
            <person name="Yu S."/>
            <person name="Liu X."/>
            <person name="Zhang Y."/>
            <person name="Hong G."/>
            <person name="Han B."/>
            <person name="Choisne N."/>
            <person name="Demange N."/>
            <person name="Orjeda G."/>
            <person name="Samain S."/>
            <person name="Cattolico L."/>
            <person name="Pelletier E."/>
            <person name="Couloux A."/>
            <person name="Segurens B."/>
            <person name="Wincker P."/>
            <person name="D'Hont A."/>
            <person name="Scarpelli C."/>
            <person name="Weissenbach J."/>
            <person name="Salanoubat M."/>
            <person name="Quetier F."/>
            <person name="Yu Y."/>
            <person name="Kim H.R."/>
            <person name="Rambo T."/>
            <person name="Currie J."/>
            <person name="Collura K."/>
            <person name="Luo M."/>
            <person name="Yang T."/>
            <person name="Ammiraju J.S.S."/>
            <person name="Engler F."/>
            <person name="Soderlund C."/>
            <person name="Wing R.A."/>
            <person name="Palmer L.E."/>
            <person name="de la Bastide M."/>
            <person name="Spiegel L."/>
            <person name="Nascimento L."/>
            <person name="Zutavern T."/>
            <person name="O'Shaughnessy A."/>
            <person name="Dike S."/>
            <person name="Dedhia N."/>
            <person name="Preston R."/>
            <person name="Balija V."/>
            <person name="McCombie W.R."/>
            <person name="Chow T."/>
            <person name="Chen H."/>
            <person name="Chung M."/>
            <person name="Chen C."/>
            <person name="Shaw J."/>
            <person name="Wu H."/>
            <person name="Hsiao K."/>
            <person name="Chao Y."/>
            <person name="Chu M."/>
            <person name="Cheng C."/>
            <person name="Hour A."/>
            <person name="Lee P."/>
            <person name="Lin S."/>
            <person name="Lin Y."/>
            <person name="Liou J."/>
            <person name="Liu S."/>
            <person name="Hsing Y."/>
            <person name="Raghuvanshi S."/>
            <person name="Mohanty A."/>
            <person name="Bharti A.K."/>
            <person name="Gaur A."/>
            <person name="Gupta V."/>
            <person name="Kumar D."/>
            <person name="Ravi V."/>
            <person name="Vij S."/>
            <person name="Kapur A."/>
            <person name="Khurana P."/>
            <person name="Khurana P."/>
            <person name="Khurana J.P."/>
            <person name="Tyagi A.K."/>
            <person name="Gaikwad K."/>
            <person name="Singh A."/>
            <person name="Dalal V."/>
            <person name="Srivastava S."/>
            <person name="Dixit A."/>
            <person name="Pal A.K."/>
            <person name="Ghazi I.A."/>
            <person name="Yadav M."/>
            <person name="Pandit A."/>
            <person name="Bhargava A."/>
            <person name="Sureshbabu K."/>
            <person name="Batra K."/>
            <person name="Sharma T.R."/>
            <person name="Mohapatra T."/>
            <person name="Singh N.K."/>
            <person name="Messing J."/>
            <person name="Nelson A.B."/>
            <person name="Fuks G."/>
            <person name="Kavchok S."/>
            <person name="Keizer G."/>
            <person name="Linton E."/>
            <person name="Llaca V."/>
            <person name="Song R."/>
            <person name="Tanyolac B."/>
            <person name="Young S."/>
            <person name="Ho-Il K."/>
            <person name="Hahn J.H."/>
            <person name="Sangsakoo G."/>
            <person name="Vanavichit A."/>
            <person name="de Mattos Luiz.A.T."/>
            <person name="Zimmer P.D."/>
            <person name="Malone G."/>
            <person name="Dellagostin O."/>
            <person name="de Oliveira A.C."/>
            <person name="Bevan M."/>
            <person name="Bancroft I."/>
            <person name="Minx P."/>
            <person name="Cordum H."/>
            <person name="Wilson R."/>
            <person name="Cheng Z."/>
            <person name="Jin W."/>
            <person name="Jiang J."/>
            <person name="Leong S.A."/>
            <person name="Iwama H."/>
            <person name="Gojobori T."/>
            <person name="Itoh T."/>
            <person name="Niimura Y."/>
            <person name="Fujii Y."/>
            <person name="Habara T."/>
            <person name="Sakai H."/>
            <person name="Sato Y."/>
            <person name="Wilson G."/>
            <person name="Kumar K."/>
            <person name="McCouch S."/>
            <person name="Juretic N."/>
            <person name="Hoen D."/>
            <person name="Wright S."/>
            <person name="Bruskiewich R."/>
            <person name="Bureau T."/>
            <person name="Miyao A."/>
            <person name="Hirochika H."/>
            <person name="Nishikawa T."/>
            <person name="Kadowaki K."/>
            <person name="Sugiura M."/>
            <person name="Burr B."/>
            <person name="Sasaki T."/>
        </authorList>
    </citation>
    <scope>NUCLEOTIDE SEQUENCE [LARGE SCALE GENOMIC DNA]</scope>
    <source>
        <strain evidence="6">cv. Nipponbare</strain>
    </source>
</reference>
<feature type="domain" description="CCHC-type" evidence="4">
    <location>
        <begin position="245"/>
        <end position="261"/>
    </location>
</feature>
<dbReference type="InterPro" id="IPR013103">
    <property type="entry name" value="RVT_2"/>
</dbReference>
<dbReference type="CDD" id="cd09272">
    <property type="entry name" value="RNase_HI_RT_Ty1"/>
    <property type="match status" value="1"/>
</dbReference>
<dbReference type="InterPro" id="IPR043502">
    <property type="entry name" value="DNA/RNA_pol_sf"/>
</dbReference>
<dbReference type="PANTHER" id="PTHR11439">
    <property type="entry name" value="GAG-POL-RELATED RETROTRANSPOSON"/>
    <property type="match status" value="1"/>
</dbReference>
<dbReference type="KEGG" id="dosa:Os07g0150400"/>
<keyword evidence="2" id="KW-0479">Metal-binding</keyword>